<evidence type="ECO:0000313" key="2">
    <source>
        <dbReference type="EMBL" id="GFH36556.1"/>
    </source>
</evidence>
<comment type="caution">
    <text evidence="2">The sequence shown here is derived from an EMBL/GenBank/DDBJ whole genome shotgun (WGS) entry which is preliminary data.</text>
</comment>
<gene>
    <name evidence="2" type="ORF">SCWH03_27850</name>
</gene>
<reference evidence="2 3" key="1">
    <citation type="submission" date="2020-02" db="EMBL/GenBank/DDBJ databases">
        <title>Whole Genome Shotgun Sequence of Streptomyces sp. strain CWH03.</title>
        <authorList>
            <person name="Dohra H."/>
            <person name="Kodani S."/>
            <person name="Yamamura H."/>
        </authorList>
    </citation>
    <scope>NUCLEOTIDE SEQUENCE [LARGE SCALE GENOMIC DNA]</scope>
    <source>
        <strain evidence="2 3">CWH03</strain>
    </source>
</reference>
<sequence length="133" mass="12928">MAAQVDVVGPAGKPAAPYRLVSRLQGESVLAHAPIPVTTITGDAVPDETVPDETASPSEPVAPVSNQAAGCASSALRPEKPPCAGGNAAGSGRDDPDVTFGSVPSVSEPCRGGGEAGAGAGADNRTSLVGART</sequence>
<feature type="compositionally biased region" description="Gly residues" evidence="1">
    <location>
        <begin position="111"/>
        <end position="120"/>
    </location>
</feature>
<accession>A0A6A0AUL4</accession>
<protein>
    <submittedName>
        <fullName evidence="2">Uncharacterized protein</fullName>
    </submittedName>
</protein>
<name>A0A6A0AUL4_9ACTN</name>
<dbReference type="AlphaFoldDB" id="A0A6A0AUL4"/>
<keyword evidence="3" id="KW-1185">Reference proteome</keyword>
<organism evidence="2 3">
    <name type="scientific">Streptomyces pacificus</name>
    <dbReference type="NCBI Taxonomy" id="2705029"/>
    <lineage>
        <taxon>Bacteria</taxon>
        <taxon>Bacillati</taxon>
        <taxon>Actinomycetota</taxon>
        <taxon>Actinomycetes</taxon>
        <taxon>Kitasatosporales</taxon>
        <taxon>Streptomycetaceae</taxon>
        <taxon>Streptomyces</taxon>
    </lineage>
</organism>
<feature type="region of interest" description="Disordered" evidence="1">
    <location>
        <begin position="40"/>
        <end position="133"/>
    </location>
</feature>
<evidence type="ECO:0000256" key="1">
    <source>
        <dbReference type="SAM" id="MobiDB-lite"/>
    </source>
</evidence>
<dbReference type="Proteomes" id="UP000484988">
    <property type="component" value="Unassembled WGS sequence"/>
</dbReference>
<dbReference type="EMBL" id="BLLG01000006">
    <property type="protein sequence ID" value="GFH36556.1"/>
    <property type="molecule type" value="Genomic_DNA"/>
</dbReference>
<evidence type="ECO:0000313" key="3">
    <source>
        <dbReference type="Proteomes" id="UP000484988"/>
    </source>
</evidence>
<proteinExistence type="predicted"/>